<name>A0A3B0JXR5_DROGU</name>
<accession>A0A3B0JXR5</accession>
<protein>
    <submittedName>
        <fullName evidence="2">Blast:Motile sperm domain-containing protein 2</fullName>
    </submittedName>
</protein>
<dbReference type="InterPro" id="IPR036273">
    <property type="entry name" value="CRAL/TRIO_N_dom_sf"/>
</dbReference>
<dbReference type="GO" id="GO:0012505">
    <property type="term" value="C:endomembrane system"/>
    <property type="evidence" value="ECO:0007669"/>
    <property type="project" value="TreeGrafter"/>
</dbReference>
<dbReference type="Gene3D" id="3.40.525.10">
    <property type="entry name" value="CRAL-TRIO lipid binding domain"/>
    <property type="match status" value="1"/>
</dbReference>
<dbReference type="SUPFAM" id="SSF46938">
    <property type="entry name" value="CRAL/TRIO N-terminal domain"/>
    <property type="match status" value="1"/>
</dbReference>
<dbReference type="Proteomes" id="UP000268350">
    <property type="component" value="Unassembled WGS sequence"/>
</dbReference>
<evidence type="ECO:0000313" key="3">
    <source>
        <dbReference type="Proteomes" id="UP000268350"/>
    </source>
</evidence>
<reference evidence="3" key="1">
    <citation type="submission" date="2018-01" db="EMBL/GenBank/DDBJ databases">
        <authorList>
            <person name="Alioto T."/>
            <person name="Alioto T."/>
        </authorList>
    </citation>
    <scope>NUCLEOTIDE SEQUENCE [LARGE SCALE GENOMIC DNA]</scope>
</reference>
<dbReference type="GO" id="GO:0140284">
    <property type="term" value="C:endoplasmic reticulum-endosome membrane contact site"/>
    <property type="evidence" value="ECO:0007669"/>
    <property type="project" value="TreeGrafter"/>
</dbReference>
<dbReference type="SUPFAM" id="SSF52087">
    <property type="entry name" value="CRAL/TRIO domain"/>
    <property type="match status" value="1"/>
</dbReference>
<dbReference type="STRING" id="7266.A0A3B0JXR5"/>
<evidence type="ECO:0000259" key="1">
    <source>
        <dbReference type="PROSITE" id="PS50191"/>
    </source>
</evidence>
<dbReference type="SMART" id="SM00516">
    <property type="entry name" value="SEC14"/>
    <property type="match status" value="1"/>
</dbReference>
<dbReference type="Pfam" id="PF00650">
    <property type="entry name" value="CRAL_TRIO"/>
    <property type="match status" value="1"/>
</dbReference>
<gene>
    <name evidence="2" type="ORF">DGUA_6G008201</name>
</gene>
<dbReference type="InterPro" id="IPR001251">
    <property type="entry name" value="CRAL-TRIO_dom"/>
</dbReference>
<dbReference type="PANTHER" id="PTHR46384">
    <property type="entry name" value="MOTILE SPERM DOMAIN-CONTAINING PROTEIN 2"/>
    <property type="match status" value="1"/>
</dbReference>
<organism evidence="2 3">
    <name type="scientific">Drosophila guanche</name>
    <name type="common">Fruit fly</name>
    <dbReference type="NCBI Taxonomy" id="7266"/>
    <lineage>
        <taxon>Eukaryota</taxon>
        <taxon>Metazoa</taxon>
        <taxon>Ecdysozoa</taxon>
        <taxon>Arthropoda</taxon>
        <taxon>Hexapoda</taxon>
        <taxon>Insecta</taxon>
        <taxon>Pterygota</taxon>
        <taxon>Neoptera</taxon>
        <taxon>Endopterygota</taxon>
        <taxon>Diptera</taxon>
        <taxon>Brachycera</taxon>
        <taxon>Muscomorpha</taxon>
        <taxon>Ephydroidea</taxon>
        <taxon>Drosophilidae</taxon>
        <taxon>Drosophila</taxon>
        <taxon>Sophophora</taxon>
    </lineage>
</organism>
<sequence length="241" mass="27962">MPRGVLPTAEQVAEVKTKFLQKLKSEPPADAFLPEDLKRITDSDLWITKLLEAFDLDVEKTLTRLWENLAWRQSYGVYSINESNVNQEYLHDGSIYAHNKDKDGKPLLILSIKKHSKSKNMDDLLRLVVYWIERIHRENDLEKITIFMDMTGSGLGNMDIDFIKNIVNLFETKYPYVPNYILVHELPFLLNAAFKLVKTFLPAKALEILRVTTKKDITEYVDKDNCLALWGGNDEYAYKFA</sequence>
<dbReference type="InterPro" id="IPR053012">
    <property type="entry name" value="ER-organelle_contact"/>
</dbReference>
<evidence type="ECO:0000313" key="2">
    <source>
        <dbReference type="EMBL" id="SPP77511.1"/>
    </source>
</evidence>
<dbReference type="PROSITE" id="PS50191">
    <property type="entry name" value="CRAL_TRIO"/>
    <property type="match status" value="1"/>
</dbReference>
<dbReference type="PANTHER" id="PTHR46384:SF1">
    <property type="entry name" value="MOTILE SPERM DOMAIN-CONTAINING PROTEIN 2"/>
    <property type="match status" value="1"/>
</dbReference>
<keyword evidence="3" id="KW-1185">Reference proteome</keyword>
<dbReference type="OMA" id="NDNDIWI"/>
<dbReference type="EMBL" id="OUUW01000002">
    <property type="protein sequence ID" value="SPP77511.1"/>
    <property type="molecule type" value="Genomic_DNA"/>
</dbReference>
<dbReference type="InterPro" id="IPR036865">
    <property type="entry name" value="CRAL-TRIO_dom_sf"/>
</dbReference>
<dbReference type="CDD" id="cd00170">
    <property type="entry name" value="SEC14"/>
    <property type="match status" value="1"/>
</dbReference>
<dbReference type="OrthoDB" id="75724at2759"/>
<feature type="domain" description="CRAL-TRIO" evidence="1">
    <location>
        <begin position="82"/>
        <end position="238"/>
    </location>
</feature>
<proteinExistence type="predicted"/>
<dbReference type="AlphaFoldDB" id="A0A3B0JXR5"/>